<feature type="region of interest" description="Disordered" evidence="1">
    <location>
        <begin position="319"/>
        <end position="344"/>
    </location>
</feature>
<reference evidence="2 3" key="1">
    <citation type="submission" date="2024-01" db="EMBL/GenBank/DDBJ databases">
        <title>A draft genome for the cacao thread blight pathogen Marasmiellus scandens.</title>
        <authorList>
            <person name="Baruah I.K."/>
            <person name="Leung J."/>
            <person name="Bukari Y."/>
            <person name="Amoako-Attah I."/>
            <person name="Meinhardt L.W."/>
            <person name="Bailey B.A."/>
            <person name="Cohen S.P."/>
        </authorList>
    </citation>
    <scope>NUCLEOTIDE SEQUENCE [LARGE SCALE GENOMIC DNA]</scope>
    <source>
        <strain evidence="2 3">GH-19</strain>
    </source>
</reference>
<feature type="region of interest" description="Disordered" evidence="1">
    <location>
        <begin position="124"/>
        <end position="181"/>
    </location>
</feature>
<feature type="compositionally biased region" description="Low complexity" evidence="1">
    <location>
        <begin position="92"/>
        <end position="105"/>
    </location>
</feature>
<name>A0ABR1IY87_9AGAR</name>
<evidence type="ECO:0000313" key="2">
    <source>
        <dbReference type="EMBL" id="KAK7442074.1"/>
    </source>
</evidence>
<evidence type="ECO:0000313" key="3">
    <source>
        <dbReference type="Proteomes" id="UP001498398"/>
    </source>
</evidence>
<gene>
    <name evidence="2" type="ORF">VKT23_016350</name>
</gene>
<sequence length="344" mass="37817">MRLKLLDAPDVLQLIQKTLSGSTWITAPSTFDLISTVEYAVSQQPSVYDDSILGTDEPSDLRQPLLFSLDSHIPVALKSDPMLPGLQSSNRPSSPAAESILSSPLSSPPSSPAFISTPLLSTASTSTKTSQAPLPALQFKKKKATRRSSKKGASKKINHPEPNKRKLHMSHQNRKRKRSMQYDTVTEFQAREMTLERVLEEGVPVESLFRGTDAATRSSGFIGQNISTPGKVWSLLDLVGSGFRFGFELIKWDGCNSIPILEKADGRIIVVLVGAPANDPSYLELNGPASQLMEEVSGLMDFNMEETDHRRGKFRAKKKGYSFGGGQKYPKHFQQKSKDTPALQ</sequence>
<protein>
    <submittedName>
        <fullName evidence="2">Uncharacterized protein</fullName>
    </submittedName>
</protein>
<feature type="region of interest" description="Disordered" evidence="1">
    <location>
        <begin position="83"/>
        <end position="111"/>
    </location>
</feature>
<comment type="caution">
    <text evidence="2">The sequence shown here is derived from an EMBL/GenBank/DDBJ whole genome shotgun (WGS) entry which is preliminary data.</text>
</comment>
<dbReference type="EMBL" id="JBANRG010000060">
    <property type="protein sequence ID" value="KAK7442074.1"/>
    <property type="molecule type" value="Genomic_DNA"/>
</dbReference>
<accession>A0ABR1IY87</accession>
<dbReference type="Proteomes" id="UP001498398">
    <property type="component" value="Unassembled WGS sequence"/>
</dbReference>
<evidence type="ECO:0000256" key="1">
    <source>
        <dbReference type="SAM" id="MobiDB-lite"/>
    </source>
</evidence>
<proteinExistence type="predicted"/>
<feature type="compositionally biased region" description="Basic residues" evidence="1">
    <location>
        <begin position="139"/>
        <end position="157"/>
    </location>
</feature>
<organism evidence="2 3">
    <name type="scientific">Marasmiellus scandens</name>
    <dbReference type="NCBI Taxonomy" id="2682957"/>
    <lineage>
        <taxon>Eukaryota</taxon>
        <taxon>Fungi</taxon>
        <taxon>Dikarya</taxon>
        <taxon>Basidiomycota</taxon>
        <taxon>Agaricomycotina</taxon>
        <taxon>Agaricomycetes</taxon>
        <taxon>Agaricomycetidae</taxon>
        <taxon>Agaricales</taxon>
        <taxon>Marasmiineae</taxon>
        <taxon>Omphalotaceae</taxon>
        <taxon>Marasmiellus</taxon>
    </lineage>
</organism>
<feature type="compositionally biased region" description="Basic residues" evidence="1">
    <location>
        <begin position="165"/>
        <end position="179"/>
    </location>
</feature>
<keyword evidence="3" id="KW-1185">Reference proteome</keyword>